<name>A0A1S2PF35_9ACTN</name>
<keyword evidence="6 7" id="KW-0472">Membrane</keyword>
<feature type="transmembrane region" description="Helical" evidence="7">
    <location>
        <begin position="392"/>
        <end position="412"/>
    </location>
</feature>
<dbReference type="Pfam" id="PF05977">
    <property type="entry name" value="MFS_3"/>
    <property type="match status" value="1"/>
</dbReference>
<evidence type="ECO:0000313" key="10">
    <source>
        <dbReference type="Proteomes" id="UP000179642"/>
    </source>
</evidence>
<dbReference type="PROSITE" id="PS50850">
    <property type="entry name" value="MFS"/>
    <property type="match status" value="1"/>
</dbReference>
<keyword evidence="10" id="KW-1185">Reference proteome</keyword>
<protein>
    <recommendedName>
        <fullName evidence="8">Major facilitator superfamily (MFS) profile domain-containing protein</fullName>
    </recommendedName>
</protein>
<feature type="transmembrane region" description="Helical" evidence="7">
    <location>
        <begin position="126"/>
        <end position="146"/>
    </location>
</feature>
<evidence type="ECO:0000256" key="3">
    <source>
        <dbReference type="ARBA" id="ARBA00022475"/>
    </source>
</evidence>
<proteinExistence type="predicted"/>
<reference evidence="9 10" key="1">
    <citation type="submission" date="2016-10" db="EMBL/GenBank/DDBJ databases">
        <title>Genome sequence of Streptomyces sp. MUSC 1.</title>
        <authorList>
            <person name="Lee L.-H."/>
            <person name="Ser H.-L."/>
            <person name="Law J.W.-F."/>
        </authorList>
    </citation>
    <scope>NUCLEOTIDE SEQUENCE [LARGE SCALE GENOMIC DNA]</scope>
    <source>
        <strain evidence="9 10">MUSC 1</strain>
    </source>
</reference>
<keyword evidence="5 7" id="KW-1133">Transmembrane helix</keyword>
<dbReference type="CDD" id="cd06173">
    <property type="entry name" value="MFS_MefA_like"/>
    <property type="match status" value="1"/>
</dbReference>
<evidence type="ECO:0000256" key="6">
    <source>
        <dbReference type="ARBA" id="ARBA00023136"/>
    </source>
</evidence>
<dbReference type="GO" id="GO:0005886">
    <property type="term" value="C:plasma membrane"/>
    <property type="evidence" value="ECO:0007669"/>
    <property type="project" value="UniProtKB-SubCell"/>
</dbReference>
<feature type="domain" description="Major facilitator superfamily (MFS) profile" evidence="8">
    <location>
        <begin position="33"/>
        <end position="414"/>
    </location>
</feature>
<evidence type="ECO:0000259" key="8">
    <source>
        <dbReference type="PROSITE" id="PS50850"/>
    </source>
</evidence>
<keyword evidence="3" id="KW-1003">Cell membrane</keyword>
<evidence type="ECO:0000256" key="5">
    <source>
        <dbReference type="ARBA" id="ARBA00022989"/>
    </source>
</evidence>
<feature type="transmembrane region" description="Helical" evidence="7">
    <location>
        <begin position="67"/>
        <end position="87"/>
    </location>
</feature>
<comment type="caution">
    <text evidence="9">The sequence shown here is derived from an EMBL/GenBank/DDBJ whole genome shotgun (WGS) entry which is preliminary data.</text>
</comment>
<feature type="transmembrane region" description="Helical" evidence="7">
    <location>
        <begin position="99"/>
        <end position="119"/>
    </location>
</feature>
<gene>
    <name evidence="9" type="ORF">BIV23_39050</name>
</gene>
<evidence type="ECO:0000256" key="2">
    <source>
        <dbReference type="ARBA" id="ARBA00022448"/>
    </source>
</evidence>
<sequence length="420" mass="43690">MSTSSPRTRPGTAGAGRGTEPARRMFAALRIRDYRRFFLGQLVSNTGTWTQFVAQDWLVLRLTGRSLDVGIAAALQSLPILVFGLVGGVAADRYPKRRLLITCQILLALCAGALAALTLTGTVTRYEVFVLALLTGSVSAFSAPALQSFVAEVVGPEHLRNAVSLGALNYQSARLVGPSLAAALISVIGIGWAFAVNAVTYCVVIGTLLAVRGSGDRAPATGPRSKGQVREGLRHVRRRPELLWPITLVGFVCAFGYNFPTLLAGFAGTFRTSAEGYSFMTTALGLGAVAGALTMAWRGSRGTRRLVSCALGFAAAEAVAAAAPGYPAFLVVMAAVGLVSIIFNTTANTTVQLSAQPEMRGRVMGLYSLVYSGGTTLGAPLVGWAIDAWGARAAMAGCAAVALTGTLTVASAHRRGHAPT</sequence>
<evidence type="ECO:0000256" key="7">
    <source>
        <dbReference type="SAM" id="Phobius"/>
    </source>
</evidence>
<dbReference type="PANTHER" id="PTHR23513">
    <property type="entry name" value="INTEGRAL MEMBRANE EFFLUX PROTEIN-RELATED"/>
    <property type="match status" value="1"/>
</dbReference>
<dbReference type="EMBL" id="MLYO01000081">
    <property type="protein sequence ID" value="OIJ92343.1"/>
    <property type="molecule type" value="Genomic_DNA"/>
</dbReference>
<feature type="transmembrane region" description="Helical" evidence="7">
    <location>
        <begin position="242"/>
        <end position="259"/>
    </location>
</feature>
<comment type="subcellular location">
    <subcellularLocation>
        <location evidence="1">Cell membrane</location>
        <topology evidence="1">Multi-pass membrane protein</topology>
    </subcellularLocation>
</comment>
<dbReference type="SUPFAM" id="SSF103473">
    <property type="entry name" value="MFS general substrate transporter"/>
    <property type="match status" value="1"/>
</dbReference>
<accession>A0A1S2PF35</accession>
<feature type="transmembrane region" description="Helical" evidence="7">
    <location>
        <begin position="329"/>
        <end position="351"/>
    </location>
</feature>
<feature type="transmembrane region" description="Helical" evidence="7">
    <location>
        <begin position="306"/>
        <end position="323"/>
    </location>
</feature>
<evidence type="ECO:0000313" key="9">
    <source>
        <dbReference type="EMBL" id="OIJ92343.1"/>
    </source>
</evidence>
<dbReference type="GO" id="GO:0022857">
    <property type="term" value="F:transmembrane transporter activity"/>
    <property type="evidence" value="ECO:0007669"/>
    <property type="project" value="InterPro"/>
</dbReference>
<organism evidence="9 10">
    <name type="scientific">Streptomyces monashensis</name>
    <dbReference type="NCBI Taxonomy" id="1678012"/>
    <lineage>
        <taxon>Bacteria</taxon>
        <taxon>Bacillati</taxon>
        <taxon>Actinomycetota</taxon>
        <taxon>Actinomycetes</taxon>
        <taxon>Kitasatosporales</taxon>
        <taxon>Streptomycetaceae</taxon>
        <taxon>Streptomyces</taxon>
    </lineage>
</organism>
<keyword evidence="2" id="KW-0813">Transport</keyword>
<dbReference type="InterPro" id="IPR010290">
    <property type="entry name" value="TM_effector"/>
</dbReference>
<dbReference type="InterPro" id="IPR020846">
    <property type="entry name" value="MFS_dom"/>
</dbReference>
<feature type="transmembrane region" description="Helical" evidence="7">
    <location>
        <begin position="279"/>
        <end position="297"/>
    </location>
</feature>
<dbReference type="PANTHER" id="PTHR23513:SF11">
    <property type="entry name" value="STAPHYLOFERRIN A TRANSPORTER"/>
    <property type="match status" value="1"/>
</dbReference>
<dbReference type="InterPro" id="IPR036259">
    <property type="entry name" value="MFS_trans_sf"/>
</dbReference>
<dbReference type="AlphaFoldDB" id="A0A1S2PF35"/>
<dbReference type="RefSeq" id="WP_071385736.1">
    <property type="nucleotide sequence ID" value="NZ_MLYO01000081.1"/>
</dbReference>
<dbReference type="OrthoDB" id="9775268at2"/>
<evidence type="ECO:0000256" key="4">
    <source>
        <dbReference type="ARBA" id="ARBA00022692"/>
    </source>
</evidence>
<feature type="transmembrane region" description="Helical" evidence="7">
    <location>
        <begin position="180"/>
        <end position="211"/>
    </location>
</feature>
<dbReference type="Proteomes" id="UP000179642">
    <property type="component" value="Unassembled WGS sequence"/>
</dbReference>
<feature type="transmembrane region" description="Helical" evidence="7">
    <location>
        <begin position="363"/>
        <end position="386"/>
    </location>
</feature>
<keyword evidence="4 7" id="KW-0812">Transmembrane</keyword>
<dbReference type="Gene3D" id="1.20.1250.20">
    <property type="entry name" value="MFS general substrate transporter like domains"/>
    <property type="match status" value="1"/>
</dbReference>
<evidence type="ECO:0000256" key="1">
    <source>
        <dbReference type="ARBA" id="ARBA00004651"/>
    </source>
</evidence>